<feature type="domain" description="N-acetyltransferase" evidence="1">
    <location>
        <begin position="1"/>
        <end position="80"/>
    </location>
</feature>
<organism evidence="2 3">
    <name type="scientific">Clostridium cavendishii DSM 21758</name>
    <dbReference type="NCBI Taxonomy" id="1121302"/>
    <lineage>
        <taxon>Bacteria</taxon>
        <taxon>Bacillati</taxon>
        <taxon>Bacillota</taxon>
        <taxon>Clostridia</taxon>
        <taxon>Eubacteriales</taxon>
        <taxon>Clostridiaceae</taxon>
        <taxon>Clostridium</taxon>
    </lineage>
</organism>
<evidence type="ECO:0000313" key="3">
    <source>
        <dbReference type="Proteomes" id="UP000184310"/>
    </source>
</evidence>
<keyword evidence="3" id="KW-1185">Reference proteome</keyword>
<reference evidence="2 3" key="1">
    <citation type="submission" date="2016-11" db="EMBL/GenBank/DDBJ databases">
        <authorList>
            <person name="Jaros S."/>
            <person name="Januszkiewicz K."/>
            <person name="Wedrychowicz H."/>
        </authorList>
    </citation>
    <scope>NUCLEOTIDE SEQUENCE [LARGE SCALE GENOMIC DNA]</scope>
    <source>
        <strain evidence="2 3">DSM 21758</strain>
    </source>
</reference>
<name>A0A1M6F788_9CLOT</name>
<dbReference type="PANTHER" id="PTHR43415:SF5">
    <property type="entry name" value="ACETYLTRANSFERASE"/>
    <property type="match status" value="1"/>
</dbReference>
<dbReference type="Proteomes" id="UP000184310">
    <property type="component" value="Unassembled WGS sequence"/>
</dbReference>
<dbReference type="Pfam" id="PF00583">
    <property type="entry name" value="Acetyltransf_1"/>
    <property type="match status" value="1"/>
</dbReference>
<proteinExistence type="predicted"/>
<keyword evidence="2" id="KW-0808">Transferase</keyword>
<protein>
    <submittedName>
        <fullName evidence="2">Acetyltransferase (GNAT) family protein</fullName>
    </submittedName>
</protein>
<gene>
    <name evidence="2" type="ORF">SAMN02745163_01055</name>
</gene>
<accession>A0A1M6F788</accession>
<evidence type="ECO:0000259" key="1">
    <source>
        <dbReference type="PROSITE" id="PS51186"/>
    </source>
</evidence>
<evidence type="ECO:0000313" key="2">
    <source>
        <dbReference type="EMBL" id="SHI93578.1"/>
    </source>
</evidence>
<dbReference type="InterPro" id="IPR000182">
    <property type="entry name" value="GNAT_dom"/>
</dbReference>
<dbReference type="EMBL" id="FQZB01000005">
    <property type="protein sequence ID" value="SHI93578.1"/>
    <property type="molecule type" value="Genomic_DNA"/>
</dbReference>
<dbReference type="AlphaFoldDB" id="A0A1M6F788"/>
<dbReference type="STRING" id="1121302.SAMN02745163_01055"/>
<dbReference type="PANTHER" id="PTHR43415">
    <property type="entry name" value="SPERMIDINE N(1)-ACETYLTRANSFERASE"/>
    <property type="match status" value="1"/>
</dbReference>
<dbReference type="Gene3D" id="3.40.630.30">
    <property type="match status" value="1"/>
</dbReference>
<dbReference type="InterPro" id="IPR016181">
    <property type="entry name" value="Acyl_CoA_acyltransferase"/>
</dbReference>
<sequence length="90" mass="10412">MILDKTNRGKGIGKKALIEVLRIGFEEFKLKKITLGVFEFNESAIKCYEGVGFKKEKYIRNTGKLPTGEWSLYEMSISKSEWQIRKDICC</sequence>
<dbReference type="GO" id="GO:0016747">
    <property type="term" value="F:acyltransferase activity, transferring groups other than amino-acyl groups"/>
    <property type="evidence" value="ECO:0007669"/>
    <property type="project" value="InterPro"/>
</dbReference>
<dbReference type="PROSITE" id="PS51186">
    <property type="entry name" value="GNAT"/>
    <property type="match status" value="1"/>
</dbReference>
<dbReference type="SUPFAM" id="SSF55729">
    <property type="entry name" value="Acyl-CoA N-acyltransferases (Nat)"/>
    <property type="match status" value="1"/>
</dbReference>